<protein>
    <recommendedName>
        <fullName evidence="2">DUF6532 domain-containing protein</fullName>
    </recommendedName>
</protein>
<dbReference type="AlphaFoldDB" id="A0A8H8SYI5"/>
<accession>A0A8H8SYI5</accession>
<dbReference type="InterPro" id="IPR045341">
    <property type="entry name" value="DUF6532"/>
</dbReference>
<evidence type="ECO:0000313" key="3">
    <source>
        <dbReference type="EMBL" id="QRW21388.1"/>
    </source>
</evidence>
<feature type="compositionally biased region" description="Basic and acidic residues" evidence="1">
    <location>
        <begin position="610"/>
        <end position="620"/>
    </location>
</feature>
<reference evidence="3" key="1">
    <citation type="submission" date="2020-05" db="EMBL/GenBank/DDBJ databases">
        <title>Evolutionary and genomic comparisons of hybrid uninucleate and nonhybrid Rhizoctonia fungi.</title>
        <authorList>
            <person name="Li C."/>
            <person name="Chen X."/>
        </authorList>
    </citation>
    <scope>NUCLEOTIDE SEQUENCE</scope>
    <source>
        <strain evidence="3">AG-1 IA</strain>
    </source>
</reference>
<evidence type="ECO:0000256" key="1">
    <source>
        <dbReference type="SAM" id="MobiDB-lite"/>
    </source>
</evidence>
<evidence type="ECO:0000259" key="2">
    <source>
        <dbReference type="Pfam" id="PF20149"/>
    </source>
</evidence>
<name>A0A8H8SYI5_9AGAM</name>
<dbReference type="Proteomes" id="UP000650533">
    <property type="component" value="Chromosome 7"/>
</dbReference>
<dbReference type="RefSeq" id="XP_043181625.1">
    <property type="nucleotide sequence ID" value="XM_043326193.1"/>
</dbReference>
<sequence length="757" mass="83332">MVDSGSKRTLRVDPPRAKRAEQNDKDMDRLRRFRETKKRKENIQEQYEMLSQQQLHEEVHKEDGRDNSAVNNKSGSNLDEEDTPAPPIKRGAKVGSTATASAKATVKTNAQANAHKGAAANKLLPSSGNATVDEATLKSQLVANIAMRDRWADHFNFLLKELRMVWENGNMRSTLAPTVQAAESTVGGLTSDEELQDLGTVQADNPSNAKGTKTRKGPLYKGGTCLHIRSKSRASSVLTALSPLLSSANCNNTPVIVNSHRPAPFKKHIPTLSIMATTNRLQDAPPAQPRLAHSDLVTAIDWDVDSDDKKAELEQIEQDSTKKKGKSKSSDYQGLVWEILEATLDKVFAILLTEGFFIEPKQLDELIARTWHFCASRVVDDPTLNCYSISINKLRAIKYCITSWQGKLKDAIKPKIPGEYGLTRAPAQGKTKIEKLLNHGFHTQPGAKPRTGYYEHPFLQTACDATVFTKQKGKPPIGTKFSKIDKEEHNDTIVREMLEEYYKDHLDNLLTLAEVDPDAIDHIQTGMYQRGIKQAPIKPAMIAKSKAKANSRRLSIKDIVRLEPGPLMDCKDNREEQEEQEGSKNEEGSAAAGASTDTDPNVDANADINAKGEGKQESGKALDVIEVGPNNRWTAGGEENGRAGRKRKDRNGKGAERAPVIGKASSKAGEGEEVDKGEGKPASRGAKKTIATPRTPRIFRLRSTVRQPLSTEDAPEAESEEAQKDKEYGRKGQAKLGETEMEKIVAANGSPRGWEYQ</sequence>
<feature type="domain" description="DUF6532" evidence="2">
    <location>
        <begin position="350"/>
        <end position="482"/>
    </location>
</feature>
<feature type="region of interest" description="Disordered" evidence="1">
    <location>
        <begin position="565"/>
        <end position="757"/>
    </location>
</feature>
<feature type="compositionally biased region" description="Basic and acidic residues" evidence="1">
    <location>
        <begin position="55"/>
        <end position="66"/>
    </location>
</feature>
<dbReference type="GeneID" id="67028656"/>
<gene>
    <name evidence="3" type="ORF">RhiXN_06377</name>
</gene>
<feature type="region of interest" description="Disordered" evidence="1">
    <location>
        <begin position="1"/>
        <end position="100"/>
    </location>
</feature>
<feature type="compositionally biased region" description="Basic and acidic residues" evidence="1">
    <location>
        <begin position="10"/>
        <end position="30"/>
    </location>
</feature>
<feature type="compositionally biased region" description="Basic and acidic residues" evidence="1">
    <location>
        <begin position="721"/>
        <end position="730"/>
    </location>
</feature>
<evidence type="ECO:0000313" key="4">
    <source>
        <dbReference type="Proteomes" id="UP000650533"/>
    </source>
</evidence>
<dbReference type="Pfam" id="PF20149">
    <property type="entry name" value="DUF6532"/>
    <property type="match status" value="1"/>
</dbReference>
<dbReference type="EMBL" id="CP059664">
    <property type="protein sequence ID" value="QRW21388.1"/>
    <property type="molecule type" value="Genomic_DNA"/>
</dbReference>
<feature type="compositionally biased region" description="Polar residues" evidence="1">
    <location>
        <begin position="68"/>
        <end position="77"/>
    </location>
</feature>
<organism evidence="3 4">
    <name type="scientific">Rhizoctonia solani</name>
    <dbReference type="NCBI Taxonomy" id="456999"/>
    <lineage>
        <taxon>Eukaryota</taxon>
        <taxon>Fungi</taxon>
        <taxon>Dikarya</taxon>
        <taxon>Basidiomycota</taxon>
        <taxon>Agaricomycotina</taxon>
        <taxon>Agaricomycetes</taxon>
        <taxon>Cantharellales</taxon>
        <taxon>Ceratobasidiaceae</taxon>
        <taxon>Rhizoctonia</taxon>
    </lineage>
</organism>
<dbReference type="KEGG" id="rsx:RhiXN_06377"/>
<feature type="compositionally biased region" description="Basic residues" evidence="1">
    <location>
        <begin position="31"/>
        <end position="40"/>
    </location>
</feature>
<proteinExistence type="predicted"/>